<evidence type="ECO:0000256" key="3">
    <source>
        <dbReference type="ARBA" id="ARBA00022989"/>
    </source>
</evidence>
<evidence type="ECO:0000313" key="7">
    <source>
        <dbReference type="EMBL" id="MFC3686206.1"/>
    </source>
</evidence>
<comment type="caution">
    <text evidence="7">The sequence shown here is derived from an EMBL/GenBank/DDBJ whole genome shotgun (WGS) entry which is preliminary data.</text>
</comment>
<dbReference type="EMBL" id="JBHRXX010000009">
    <property type="protein sequence ID" value="MFC3686206.1"/>
    <property type="molecule type" value="Genomic_DNA"/>
</dbReference>
<evidence type="ECO:0000256" key="5">
    <source>
        <dbReference type="SAM" id="Phobius"/>
    </source>
</evidence>
<evidence type="ECO:0000259" key="6">
    <source>
        <dbReference type="Pfam" id="PF04932"/>
    </source>
</evidence>
<keyword evidence="2 5" id="KW-0812">Transmembrane</keyword>
<feature type="transmembrane region" description="Helical" evidence="5">
    <location>
        <begin position="445"/>
        <end position="464"/>
    </location>
</feature>
<feature type="transmembrane region" description="Helical" evidence="5">
    <location>
        <begin position="249"/>
        <end position="269"/>
    </location>
</feature>
<feature type="domain" description="O-antigen ligase-related" evidence="6">
    <location>
        <begin position="283"/>
        <end position="421"/>
    </location>
</feature>
<sequence length="509" mass="55541">MAEHLRALIVLMALSLVFFQVARGAICQLIPEATFRRWRNLWVAATLALFLSNSVWICILVTGALLLFYRRREEHVMGLYLVLLFVSPPVPAEIPGLGIIDHLWVLDHYRLLGVTLLLPVALALLQRASTPRLGSSPVDWWVLGYLTLMSLLAFRPGNVTSGLRTVLSLWIDIFLPYYVASRSIRNEEGLRHAMTGFVVASMVLSLVAVFEILRSWKLYSAVLGSLGVNEWMFGGYLMRSGLLRPNASVGNSIVLGYVLVVALGFIFYLNKAISKPSQRLLGLSVLAGGVVASISRGPWVGALLLVLVYLALGPKALKRLGGLCLGVLVAFLLLSALPSGQLLIDMLPVIGTADQGNVEYRANLLTAALPVIERHFLLGSFDFLRAPELQVMMQGEGIIDVVNSYVGVALYSGMLGLVLFLGIFLSTLNQLRQHTRMARQMAPRIAVMGRALFATVVATMFIIYTVSSIIAIPVVYWSLIGLCVAYTGVVRDQVRAPSAPSSVIGPALK</sequence>
<proteinExistence type="predicted"/>
<feature type="transmembrane region" description="Helical" evidence="5">
    <location>
        <begin position="109"/>
        <end position="126"/>
    </location>
</feature>
<feature type="transmembrane region" description="Helical" evidence="5">
    <location>
        <begin position="281"/>
        <end position="311"/>
    </location>
</feature>
<feature type="transmembrane region" description="Helical" evidence="5">
    <location>
        <begin position="323"/>
        <end position="344"/>
    </location>
</feature>
<keyword evidence="7" id="KW-0436">Ligase</keyword>
<evidence type="ECO:0000256" key="1">
    <source>
        <dbReference type="ARBA" id="ARBA00004141"/>
    </source>
</evidence>
<dbReference type="GO" id="GO:0016874">
    <property type="term" value="F:ligase activity"/>
    <property type="evidence" value="ECO:0007669"/>
    <property type="project" value="UniProtKB-KW"/>
</dbReference>
<name>A0ABV7WC64_9BURK</name>
<gene>
    <name evidence="7" type="ORF">ACFOPI_21630</name>
</gene>
<feature type="transmembrane region" description="Helical" evidence="5">
    <location>
        <begin position="76"/>
        <end position="97"/>
    </location>
</feature>
<dbReference type="InterPro" id="IPR007016">
    <property type="entry name" value="O-antigen_ligase-rel_domated"/>
</dbReference>
<reference evidence="8" key="1">
    <citation type="journal article" date="2019" name="Int. J. Syst. Evol. Microbiol.">
        <title>The Global Catalogue of Microorganisms (GCM) 10K type strain sequencing project: providing services to taxonomists for standard genome sequencing and annotation.</title>
        <authorList>
            <consortium name="The Broad Institute Genomics Platform"/>
            <consortium name="The Broad Institute Genome Sequencing Center for Infectious Disease"/>
            <person name="Wu L."/>
            <person name="Ma J."/>
        </authorList>
    </citation>
    <scope>NUCLEOTIDE SEQUENCE [LARGE SCALE GENOMIC DNA]</scope>
    <source>
        <strain evidence="8">KCTC 42501</strain>
    </source>
</reference>
<dbReference type="PANTHER" id="PTHR37422">
    <property type="entry name" value="TEICHURONIC ACID BIOSYNTHESIS PROTEIN TUAE"/>
    <property type="match status" value="1"/>
</dbReference>
<accession>A0ABV7WC64</accession>
<evidence type="ECO:0000313" key="8">
    <source>
        <dbReference type="Proteomes" id="UP001595729"/>
    </source>
</evidence>
<feature type="transmembrane region" description="Helical" evidence="5">
    <location>
        <begin position="138"/>
        <end position="155"/>
    </location>
</feature>
<feature type="transmembrane region" description="Helical" evidence="5">
    <location>
        <begin position="470"/>
        <end position="489"/>
    </location>
</feature>
<evidence type="ECO:0000256" key="2">
    <source>
        <dbReference type="ARBA" id="ARBA00022692"/>
    </source>
</evidence>
<dbReference type="InterPro" id="IPR051533">
    <property type="entry name" value="WaaL-like"/>
</dbReference>
<protein>
    <submittedName>
        <fullName evidence="7">O-antigen ligase family protein</fullName>
    </submittedName>
</protein>
<organism evidence="7 8">
    <name type="scientific">Hydrogenophaga luteola</name>
    <dbReference type="NCBI Taxonomy" id="1591122"/>
    <lineage>
        <taxon>Bacteria</taxon>
        <taxon>Pseudomonadati</taxon>
        <taxon>Pseudomonadota</taxon>
        <taxon>Betaproteobacteria</taxon>
        <taxon>Burkholderiales</taxon>
        <taxon>Comamonadaceae</taxon>
        <taxon>Hydrogenophaga</taxon>
    </lineage>
</organism>
<feature type="transmembrane region" description="Helical" evidence="5">
    <location>
        <begin position="192"/>
        <end position="212"/>
    </location>
</feature>
<feature type="transmembrane region" description="Helical" evidence="5">
    <location>
        <begin position="161"/>
        <end position="180"/>
    </location>
</feature>
<keyword evidence="8" id="KW-1185">Reference proteome</keyword>
<dbReference type="PANTHER" id="PTHR37422:SF13">
    <property type="entry name" value="LIPOPOLYSACCHARIDE BIOSYNTHESIS PROTEIN PA4999-RELATED"/>
    <property type="match status" value="1"/>
</dbReference>
<keyword evidence="4 5" id="KW-0472">Membrane</keyword>
<dbReference type="Pfam" id="PF04932">
    <property type="entry name" value="Wzy_C"/>
    <property type="match status" value="1"/>
</dbReference>
<feature type="transmembrane region" description="Helical" evidence="5">
    <location>
        <begin position="218"/>
        <end position="237"/>
    </location>
</feature>
<dbReference type="RefSeq" id="WP_382178648.1">
    <property type="nucleotide sequence ID" value="NZ_JBHRXX010000009.1"/>
</dbReference>
<feature type="transmembrane region" description="Helical" evidence="5">
    <location>
        <begin position="402"/>
        <end position="425"/>
    </location>
</feature>
<dbReference type="Proteomes" id="UP001595729">
    <property type="component" value="Unassembled WGS sequence"/>
</dbReference>
<comment type="subcellular location">
    <subcellularLocation>
        <location evidence="1">Membrane</location>
        <topology evidence="1">Multi-pass membrane protein</topology>
    </subcellularLocation>
</comment>
<feature type="transmembrane region" description="Helical" evidence="5">
    <location>
        <begin position="40"/>
        <end position="69"/>
    </location>
</feature>
<keyword evidence="3 5" id="KW-1133">Transmembrane helix</keyword>
<evidence type="ECO:0000256" key="4">
    <source>
        <dbReference type="ARBA" id="ARBA00023136"/>
    </source>
</evidence>